<evidence type="ECO:0000313" key="1">
    <source>
        <dbReference type="EMBL" id="TDP97949.1"/>
    </source>
</evidence>
<gene>
    <name evidence="1" type="ORF">EV186_103929</name>
</gene>
<name>A0A4R6SCZ3_LABRH</name>
<dbReference type="EMBL" id="SNXZ01000003">
    <property type="protein sequence ID" value="TDP97949.1"/>
    <property type="molecule type" value="Genomic_DNA"/>
</dbReference>
<comment type="caution">
    <text evidence="1">The sequence shown here is derived from an EMBL/GenBank/DDBJ whole genome shotgun (WGS) entry which is preliminary data.</text>
</comment>
<evidence type="ECO:0000313" key="2">
    <source>
        <dbReference type="Proteomes" id="UP000295444"/>
    </source>
</evidence>
<keyword evidence="2" id="KW-1185">Reference proteome</keyword>
<protein>
    <submittedName>
        <fullName evidence="1">Uncharacterized protein</fullName>
    </submittedName>
</protein>
<accession>A0A4R6SCZ3</accession>
<proteinExistence type="predicted"/>
<dbReference type="Proteomes" id="UP000295444">
    <property type="component" value="Unassembled WGS sequence"/>
</dbReference>
<sequence>MSISGTVPHRVRISDFNARRFFGSGAASRGVSLIAPLLAAVAELHPSELVGLIVQRGELPALTSHTTV</sequence>
<reference evidence="1 2" key="1">
    <citation type="submission" date="2019-03" db="EMBL/GenBank/DDBJ databases">
        <title>Genomic Encyclopedia of Type Strains, Phase IV (KMG-IV): sequencing the most valuable type-strain genomes for metagenomic binning, comparative biology and taxonomic classification.</title>
        <authorList>
            <person name="Goeker M."/>
        </authorList>
    </citation>
    <scope>NUCLEOTIDE SEQUENCE [LARGE SCALE GENOMIC DNA]</scope>
    <source>
        <strain evidence="1 2">DSM 45361</strain>
    </source>
</reference>
<dbReference type="AlphaFoldDB" id="A0A4R6SCZ3"/>
<organism evidence="1 2">
    <name type="scientific">Labedaea rhizosphaerae</name>
    <dbReference type="NCBI Taxonomy" id="598644"/>
    <lineage>
        <taxon>Bacteria</taxon>
        <taxon>Bacillati</taxon>
        <taxon>Actinomycetota</taxon>
        <taxon>Actinomycetes</taxon>
        <taxon>Pseudonocardiales</taxon>
        <taxon>Pseudonocardiaceae</taxon>
        <taxon>Labedaea</taxon>
    </lineage>
</organism>